<evidence type="ECO:0000313" key="4">
    <source>
        <dbReference type="EMBL" id="SDF37851.1"/>
    </source>
</evidence>
<dbReference type="RefSeq" id="WP_090044757.1">
    <property type="nucleotide sequence ID" value="NZ_FNCC01000001.1"/>
</dbReference>
<feature type="domain" description="PKD" evidence="3">
    <location>
        <begin position="310"/>
        <end position="366"/>
    </location>
</feature>
<accession>A0A1G7KL67</accession>
<dbReference type="STRING" id="200378.SAMN05216553_101348"/>
<feature type="chain" id="PRO_5011483676" description="PKD domain-containing protein" evidence="2">
    <location>
        <begin position="20"/>
        <end position="474"/>
    </location>
</feature>
<evidence type="ECO:0000259" key="3">
    <source>
        <dbReference type="PROSITE" id="PS50093"/>
    </source>
</evidence>
<gene>
    <name evidence="4" type="ORF">SAMN05216553_101348</name>
</gene>
<dbReference type="Proteomes" id="UP000199623">
    <property type="component" value="Unassembled WGS sequence"/>
</dbReference>
<dbReference type="OrthoDB" id="5241464at2"/>
<protein>
    <recommendedName>
        <fullName evidence="3">PKD domain-containing protein</fullName>
    </recommendedName>
</protein>
<dbReference type="InterPro" id="IPR056600">
    <property type="entry name" value="GBD_T9SS_assoc"/>
</dbReference>
<organism evidence="4 5">
    <name type="scientific">Lentzea fradiae</name>
    <dbReference type="NCBI Taxonomy" id="200378"/>
    <lineage>
        <taxon>Bacteria</taxon>
        <taxon>Bacillati</taxon>
        <taxon>Actinomycetota</taxon>
        <taxon>Actinomycetes</taxon>
        <taxon>Pseudonocardiales</taxon>
        <taxon>Pseudonocardiaceae</taxon>
        <taxon>Lentzea</taxon>
    </lineage>
</organism>
<dbReference type="EMBL" id="FNCC01000001">
    <property type="protein sequence ID" value="SDF37851.1"/>
    <property type="molecule type" value="Genomic_DNA"/>
</dbReference>
<dbReference type="Pfam" id="PF23759">
    <property type="entry name" value="GBD_T9SS_assoc"/>
    <property type="match status" value="1"/>
</dbReference>
<reference evidence="5" key="1">
    <citation type="submission" date="2016-10" db="EMBL/GenBank/DDBJ databases">
        <authorList>
            <person name="Varghese N."/>
            <person name="Submissions S."/>
        </authorList>
    </citation>
    <scope>NUCLEOTIDE SEQUENCE [LARGE SCALE GENOMIC DNA]</scope>
    <source>
        <strain evidence="5">CGMCC 4.3506</strain>
    </source>
</reference>
<name>A0A1G7KL67_9PSEU</name>
<sequence>MIGAAALLAAVLAPAAAHAAPPANDDFSGATPVTALPFTSTVDTKEGTAAADDPQLCWWSTSSVWYRYTAPADGFVAFATDREEDRKPAVSVYTGDRGALSWAGACQYPHGGGSDTFAVKAGTTYHLLVQDTRYAGPVTLSLTPVPRAANDDLAAAADVPLDTDVAGDTGPATVEQDEVEASCDTGSDRSLWYRYTTGRERVVAAEVTQRSSAASVAVFRKSDLTEVECRQTSHAPAIFTATPGETYYVRIANSDYDAAALTLRLSDAPGIAPALRYFSPARPGVFDEIVFEIDPGDPAGRWLAGGEVRFGDGAAAAIPAVPGTATVSHRYAADGEYDLTVSGYTADGRSGSTTRKFKVETHDVTVADLVAPATATAGSTGDVTVSVSTTRYDEDIVVELLRRLPTGYWTVVGTADGHVAKNGTTVVPFTYTYTGEDAAIGKATLKARVRLASGDDNNPADNERVAETTVTATR</sequence>
<evidence type="ECO:0000313" key="5">
    <source>
        <dbReference type="Proteomes" id="UP000199623"/>
    </source>
</evidence>
<keyword evidence="2" id="KW-0732">Signal</keyword>
<feature type="region of interest" description="Disordered" evidence="1">
    <location>
        <begin position="454"/>
        <end position="474"/>
    </location>
</feature>
<feature type="signal peptide" evidence="2">
    <location>
        <begin position="1"/>
        <end position="19"/>
    </location>
</feature>
<dbReference type="AlphaFoldDB" id="A0A1G7KL67"/>
<dbReference type="InterPro" id="IPR000601">
    <property type="entry name" value="PKD_dom"/>
</dbReference>
<dbReference type="PROSITE" id="PS50093">
    <property type="entry name" value="PKD"/>
    <property type="match status" value="1"/>
</dbReference>
<evidence type="ECO:0000256" key="1">
    <source>
        <dbReference type="SAM" id="MobiDB-lite"/>
    </source>
</evidence>
<keyword evidence="5" id="KW-1185">Reference proteome</keyword>
<evidence type="ECO:0000256" key="2">
    <source>
        <dbReference type="SAM" id="SignalP"/>
    </source>
</evidence>
<proteinExistence type="predicted"/>